<reference evidence="1" key="1">
    <citation type="submission" date="2018-12" db="EMBL/GenBank/DDBJ databases">
        <title>Novel natural products biosynthetic potential of the class Ktedonobacteria.</title>
        <authorList>
            <person name="Zheng Y."/>
            <person name="Saitou A."/>
            <person name="Wang C.M."/>
            <person name="Toyoda A."/>
            <person name="Minakuchi Y."/>
            <person name="Sekiguchi Y."/>
            <person name="Ueda K."/>
            <person name="Takano H."/>
            <person name="Sakai Y."/>
            <person name="Yokota A."/>
            <person name="Yabe S."/>
        </authorList>
    </citation>
    <scope>NUCLEOTIDE SEQUENCE</scope>
    <source>
        <strain evidence="1">COM3</strain>
    </source>
</reference>
<dbReference type="EMBL" id="AP019376">
    <property type="protein sequence ID" value="BBH86451.1"/>
    <property type="molecule type" value="Genomic_DNA"/>
</dbReference>
<protein>
    <submittedName>
        <fullName evidence="1">Uncharacterized protein</fullName>
    </submittedName>
</protein>
<dbReference type="AlphaFoldDB" id="A0A455SGJ9"/>
<proteinExistence type="predicted"/>
<organism evidence="1">
    <name type="scientific">Thermosporothrix sp. COM3</name>
    <dbReference type="NCBI Taxonomy" id="2490863"/>
    <lineage>
        <taxon>Bacteria</taxon>
        <taxon>Bacillati</taxon>
        <taxon>Chloroflexota</taxon>
        <taxon>Ktedonobacteria</taxon>
        <taxon>Ktedonobacterales</taxon>
        <taxon>Thermosporotrichaceae</taxon>
        <taxon>Thermosporothrix</taxon>
    </lineage>
</organism>
<accession>A0A455SGJ9</accession>
<gene>
    <name evidence="1" type="ORF">KTC_12020</name>
</gene>
<name>A0A455SGJ9_9CHLR</name>
<sequence>MFTRKIIDYTTLPTGTITRHGEITICKHCGKPGTHITATAKISSIEKTQYKLFEHFGPSTSCTYSIVIGTDGKRHEGWSTSDINR</sequence>
<evidence type="ECO:0000313" key="1">
    <source>
        <dbReference type="EMBL" id="BBH86451.1"/>
    </source>
</evidence>